<feature type="non-terminal residue" evidence="2">
    <location>
        <position position="269"/>
    </location>
</feature>
<dbReference type="PANTHER" id="PTHR22667:SF0">
    <property type="entry name" value="AT01380P-RELATED"/>
    <property type="match status" value="1"/>
</dbReference>
<dbReference type="Pfam" id="PF07707">
    <property type="entry name" value="BACK"/>
    <property type="match status" value="1"/>
</dbReference>
<feature type="domain" description="BACK" evidence="1">
    <location>
        <begin position="109"/>
        <end position="212"/>
    </location>
</feature>
<name>A0AAD4JWM6_9MUSC</name>
<dbReference type="CDD" id="cd18186">
    <property type="entry name" value="BTB_POZ_ZBTB_KLHL-like"/>
    <property type="match status" value="1"/>
</dbReference>
<dbReference type="SUPFAM" id="SSF54695">
    <property type="entry name" value="POZ domain"/>
    <property type="match status" value="1"/>
</dbReference>
<comment type="caution">
    <text evidence="2">The sequence shown here is derived from an EMBL/GenBank/DDBJ whole genome shotgun (WGS) entry which is preliminary data.</text>
</comment>
<gene>
    <name evidence="2" type="ORF">KR093_004632</name>
</gene>
<protein>
    <recommendedName>
        <fullName evidence="1">BACK domain-containing protein</fullName>
    </recommendedName>
</protein>
<dbReference type="PANTHER" id="PTHR22667">
    <property type="entry name" value="AT01380P-RELATED"/>
    <property type="match status" value="1"/>
</dbReference>
<dbReference type="Proteomes" id="UP001200034">
    <property type="component" value="Unassembled WGS sequence"/>
</dbReference>
<feature type="non-terminal residue" evidence="2">
    <location>
        <position position="1"/>
    </location>
</feature>
<dbReference type="SMART" id="SM00875">
    <property type="entry name" value="BACK"/>
    <property type="match status" value="1"/>
</dbReference>
<dbReference type="Gene3D" id="3.30.710.10">
    <property type="entry name" value="Potassium Channel Kv1.1, Chain A"/>
    <property type="match status" value="1"/>
</dbReference>
<reference evidence="2" key="1">
    <citation type="journal article" date="2021" name="Mol. Ecol. Resour.">
        <title>Phylogenomic analyses of the genus Drosophila reveals genomic signals of climate adaptation.</title>
        <authorList>
            <person name="Li F."/>
            <person name="Rane R.V."/>
            <person name="Luria V."/>
            <person name="Xiong Z."/>
            <person name="Chen J."/>
            <person name="Li Z."/>
            <person name="Catullo R.A."/>
            <person name="Griffin P.C."/>
            <person name="Schiffer M."/>
            <person name="Pearce S."/>
            <person name="Lee S.F."/>
            <person name="McElroy K."/>
            <person name="Stocker A."/>
            <person name="Shirriffs J."/>
            <person name="Cockerell F."/>
            <person name="Coppin C."/>
            <person name="Sgro C.M."/>
            <person name="Karger A."/>
            <person name="Cain J.W."/>
            <person name="Weber J.A."/>
            <person name="Santpere G."/>
            <person name="Kirschner M.W."/>
            <person name="Hoffmann A.A."/>
            <person name="Oakeshott J.G."/>
            <person name="Zhang G."/>
        </authorList>
    </citation>
    <scope>NUCLEOTIDE SEQUENCE</scope>
    <source>
        <strain evidence="2">BGI-SZ-2011g</strain>
    </source>
</reference>
<dbReference type="EMBL" id="JAJJHW010002774">
    <property type="protein sequence ID" value="KAH8365804.1"/>
    <property type="molecule type" value="Genomic_DNA"/>
</dbReference>
<evidence type="ECO:0000313" key="2">
    <source>
        <dbReference type="EMBL" id="KAH8365804.1"/>
    </source>
</evidence>
<evidence type="ECO:0000259" key="1">
    <source>
        <dbReference type="SMART" id="SM00875"/>
    </source>
</evidence>
<dbReference type="AlphaFoldDB" id="A0AAD4JWM6"/>
<keyword evidence="3" id="KW-1185">Reference proteome</keyword>
<dbReference type="InterPro" id="IPR011705">
    <property type="entry name" value="BACK"/>
</dbReference>
<dbReference type="Gene3D" id="1.25.40.420">
    <property type="match status" value="1"/>
</dbReference>
<organism evidence="2 3">
    <name type="scientific">Drosophila rubida</name>
    <dbReference type="NCBI Taxonomy" id="30044"/>
    <lineage>
        <taxon>Eukaryota</taxon>
        <taxon>Metazoa</taxon>
        <taxon>Ecdysozoa</taxon>
        <taxon>Arthropoda</taxon>
        <taxon>Hexapoda</taxon>
        <taxon>Insecta</taxon>
        <taxon>Pterygota</taxon>
        <taxon>Neoptera</taxon>
        <taxon>Endopterygota</taxon>
        <taxon>Diptera</taxon>
        <taxon>Brachycera</taxon>
        <taxon>Muscomorpha</taxon>
        <taxon>Ephydroidea</taxon>
        <taxon>Drosophilidae</taxon>
        <taxon>Drosophila</taxon>
    </lineage>
</organism>
<evidence type="ECO:0000313" key="3">
    <source>
        <dbReference type="Proteomes" id="UP001200034"/>
    </source>
</evidence>
<dbReference type="InterPro" id="IPR011333">
    <property type="entry name" value="SKP1/BTB/POZ_sf"/>
</dbReference>
<sequence length="269" mass="31150">VERLLKQRKGPDVKFIVQGHIFQCYSHVLLNFCEFFKGDLAPGTTVILPVNKVSAVAFDFAYTWMLSAKALCFWAKLVELAQLAMYLQAPKLLNSVMQVFVNNRSFHKLQELHVFNEACAKELHVISNVMLKRICKSFLVFVSVKPFESLNIAAMVHLLSSNDLAVHNEIEVLYAAIWWLICDYEQRRIHTYRLLTMVRFELLPPLCHLNIGQQLDDILPETAHRMSLMLRLATIDRQTRDQWSNAPAGSMRKRVYIRDPQCPYLNNVQ</sequence>
<accession>A0AAD4JWM6</accession>
<proteinExistence type="predicted"/>